<evidence type="ECO:0000313" key="2">
    <source>
        <dbReference type="EMBL" id="GCE27765.1"/>
    </source>
</evidence>
<feature type="compositionally biased region" description="Low complexity" evidence="1">
    <location>
        <begin position="386"/>
        <end position="415"/>
    </location>
</feature>
<feature type="compositionally biased region" description="Polar residues" evidence="1">
    <location>
        <begin position="478"/>
        <end position="491"/>
    </location>
</feature>
<feature type="compositionally biased region" description="Acidic residues" evidence="1">
    <location>
        <begin position="244"/>
        <end position="258"/>
    </location>
</feature>
<organism evidence="2 3">
    <name type="scientific">Dictyobacter alpinus</name>
    <dbReference type="NCBI Taxonomy" id="2014873"/>
    <lineage>
        <taxon>Bacteria</taxon>
        <taxon>Bacillati</taxon>
        <taxon>Chloroflexota</taxon>
        <taxon>Ktedonobacteria</taxon>
        <taxon>Ktedonobacterales</taxon>
        <taxon>Dictyobacteraceae</taxon>
        <taxon>Dictyobacter</taxon>
    </lineage>
</organism>
<protein>
    <submittedName>
        <fullName evidence="2">Uncharacterized protein</fullName>
    </submittedName>
</protein>
<sequence>MNEGKMQPAGRLERAEIDQLFSQLSMQEVEQFYAAYQLWQKQQKAAQLQAEIHHLQSRQVQNAEQIQAVAPSAISLAALAQLRASGVEDIDLLDRMLERGEDWLDNTMQLLSRCEALNVIQGNYTQWCEHALEGAYEWMWSMDDAGLSNYFEVDLPEGQPSTSAPAATEEQLLRKLMSEPGDPGASRQTRPLPSLNEEATTPAITMDQPEPSSTEAAQAEIPPALAELLGTQTEDEVSPPTSEPAEESTDSIVEDVEQPEIAATEQSAIAINIPVEQPDNEPDKTEAEPLAEEEAVNAESDPADRPETVEPASEEELSLPATELPSSTDENEQNTDEPASDSDEQPRVQSPEEVSTTAEPDEDPEENVPAKTQDVDHEPVEVQDIADPAATASAVEEATEAEAAADIATDNAQEATEVEPQADVSIANAEDVTEEEPLAKETATAPTQEATSSEEQTNHMQWPYVYQEIPDPIHESSPVETGTPAESNEQQLEQKDVEEQKADEPHADTMQKTRGPLQRWLARIFGR</sequence>
<accession>A0A402B8U3</accession>
<gene>
    <name evidence="2" type="ORF">KDA_32490</name>
</gene>
<dbReference type="EMBL" id="BIFT01000001">
    <property type="protein sequence ID" value="GCE27765.1"/>
    <property type="molecule type" value="Genomic_DNA"/>
</dbReference>
<dbReference type="RefSeq" id="WP_126628058.1">
    <property type="nucleotide sequence ID" value="NZ_BIFT01000001.1"/>
</dbReference>
<evidence type="ECO:0000256" key="1">
    <source>
        <dbReference type="SAM" id="MobiDB-lite"/>
    </source>
</evidence>
<feature type="region of interest" description="Disordered" evidence="1">
    <location>
        <begin position="232"/>
        <end position="520"/>
    </location>
</feature>
<dbReference type="OrthoDB" id="166410at2"/>
<dbReference type="AlphaFoldDB" id="A0A402B8U3"/>
<name>A0A402B8U3_9CHLR</name>
<dbReference type="Proteomes" id="UP000287171">
    <property type="component" value="Unassembled WGS sequence"/>
</dbReference>
<feature type="compositionally biased region" description="Polar residues" evidence="1">
    <location>
        <begin position="444"/>
        <end position="460"/>
    </location>
</feature>
<comment type="caution">
    <text evidence="2">The sequence shown here is derived from an EMBL/GenBank/DDBJ whole genome shotgun (WGS) entry which is preliminary data.</text>
</comment>
<reference evidence="3" key="1">
    <citation type="submission" date="2018-12" db="EMBL/GenBank/DDBJ databases">
        <title>Tengunoibacter tsumagoiensis gen. nov., sp. nov., Dictyobacter kobayashii sp. nov., D. alpinus sp. nov., and D. joshuensis sp. nov. and description of Dictyobacteraceae fam. nov. within the order Ktedonobacterales isolated from Tengu-no-mugimeshi.</title>
        <authorList>
            <person name="Wang C.M."/>
            <person name="Zheng Y."/>
            <person name="Sakai Y."/>
            <person name="Toyoda A."/>
            <person name="Minakuchi Y."/>
            <person name="Abe K."/>
            <person name="Yokota A."/>
            <person name="Yabe S."/>
        </authorList>
    </citation>
    <scope>NUCLEOTIDE SEQUENCE [LARGE SCALE GENOMIC DNA]</scope>
    <source>
        <strain evidence="3">Uno16</strain>
    </source>
</reference>
<feature type="compositionally biased region" description="Acidic residues" evidence="1">
    <location>
        <begin position="329"/>
        <end position="343"/>
    </location>
</feature>
<keyword evidence="3" id="KW-1185">Reference proteome</keyword>
<proteinExistence type="predicted"/>
<feature type="compositionally biased region" description="Basic and acidic residues" evidence="1">
    <location>
        <begin position="492"/>
        <end position="511"/>
    </location>
</feature>
<evidence type="ECO:0000313" key="3">
    <source>
        <dbReference type="Proteomes" id="UP000287171"/>
    </source>
</evidence>